<gene>
    <name evidence="1" type="ORF">I3517_28330</name>
</gene>
<name>A0A1F2PWD4_RHOER</name>
<protein>
    <submittedName>
        <fullName evidence="1">DUF4935 domain-containing protein</fullName>
    </submittedName>
</protein>
<keyword evidence="2" id="KW-1185">Reference proteome</keyword>
<dbReference type="RefSeq" id="WP_020905783.1">
    <property type="nucleotide sequence ID" value="NZ_JAECSB010000091.1"/>
</dbReference>
<evidence type="ECO:0000313" key="2">
    <source>
        <dbReference type="Proteomes" id="UP000627573"/>
    </source>
</evidence>
<sequence length="308" mass="33459">MIIVLDSSALTRGARFDAAIADARALGHRVVVPRLVVLEVASRYREESAEMIAALSVQARMYDRLGLRRDLTRFVDAAHDKADGYVDDVIEDLVAIGVEVVDPVDVSHLEVAERAISLRRPYTDKKKRDGYPATLNWLTVLDLADRNPEVDVIWVSTDARAYGDGEDGVWHADLARELASRGLEYRVRWASDIPVIDGPVQVEQVSEVAEVVPEAPVAQGFVEPEAVVPTEIPEPEVPAAPVVPEAPASAPAPKPVQRAARTRVAPQRIEPAPKAQSGGLRGLGKVIGGRKRKVTIVDDLDEVDLFGA</sequence>
<dbReference type="InterPro" id="IPR032557">
    <property type="entry name" value="DUF4935"/>
</dbReference>
<proteinExistence type="predicted"/>
<organism evidence="1 2">
    <name type="scientific">Rhodococcus erythropolis</name>
    <name type="common">Arthrobacter picolinophilus</name>
    <dbReference type="NCBI Taxonomy" id="1833"/>
    <lineage>
        <taxon>Bacteria</taxon>
        <taxon>Bacillati</taxon>
        <taxon>Actinomycetota</taxon>
        <taxon>Actinomycetes</taxon>
        <taxon>Mycobacteriales</taxon>
        <taxon>Nocardiaceae</taxon>
        <taxon>Rhodococcus</taxon>
        <taxon>Rhodococcus erythropolis group</taxon>
    </lineage>
</organism>
<dbReference type="EMBL" id="JAECSB010000091">
    <property type="protein sequence ID" value="MBH5146519.1"/>
    <property type="molecule type" value="Genomic_DNA"/>
</dbReference>
<dbReference type="Proteomes" id="UP000627573">
    <property type="component" value="Unassembled WGS sequence"/>
</dbReference>
<dbReference type="Pfam" id="PF16289">
    <property type="entry name" value="PIN_12"/>
    <property type="match status" value="1"/>
</dbReference>
<evidence type="ECO:0000313" key="1">
    <source>
        <dbReference type="EMBL" id="MBH5146519.1"/>
    </source>
</evidence>
<dbReference type="AlphaFoldDB" id="A0A1F2PWD4"/>
<dbReference type="OMA" id="VQARMYD"/>
<reference evidence="1 2" key="1">
    <citation type="submission" date="2020-12" db="EMBL/GenBank/DDBJ databases">
        <title>Draft genome sequence of furan degrading bacterial strain FUR100.</title>
        <authorList>
            <person name="Woiski C."/>
        </authorList>
    </citation>
    <scope>NUCLEOTIDE SEQUENCE [LARGE SCALE GENOMIC DNA]</scope>
    <source>
        <strain evidence="1 2">FUR100</strain>
    </source>
</reference>
<comment type="caution">
    <text evidence="1">The sequence shown here is derived from an EMBL/GenBank/DDBJ whole genome shotgun (WGS) entry which is preliminary data.</text>
</comment>
<accession>A0A1F2PWD4</accession>